<proteinExistence type="predicted"/>
<accession>A0A084AG71</accession>
<dbReference type="PANTHER" id="PTHR38791">
    <property type="entry name" value="ZN(II)2CYS6 TRANSCRIPTION FACTOR (EUROFUNG)-RELATED-RELATED"/>
    <property type="match status" value="1"/>
</dbReference>
<gene>
    <name evidence="4" type="ORF">S7711_06346</name>
</gene>
<feature type="region of interest" description="Disordered" evidence="2">
    <location>
        <begin position="571"/>
        <end position="595"/>
    </location>
</feature>
<dbReference type="InterPro" id="IPR036864">
    <property type="entry name" value="Zn2-C6_fun-type_DNA-bd_sf"/>
</dbReference>
<dbReference type="SUPFAM" id="SSF57701">
    <property type="entry name" value="Zn2/Cys6 DNA-binding domain"/>
    <property type="match status" value="1"/>
</dbReference>
<feature type="compositionally biased region" description="Basic residues" evidence="2">
    <location>
        <begin position="59"/>
        <end position="69"/>
    </location>
</feature>
<dbReference type="EMBL" id="KL648743">
    <property type="protein sequence ID" value="KEY64300.1"/>
    <property type="molecule type" value="Genomic_DNA"/>
</dbReference>
<dbReference type="Proteomes" id="UP000028045">
    <property type="component" value="Unassembled WGS sequence"/>
</dbReference>
<dbReference type="Gene3D" id="4.10.240.10">
    <property type="entry name" value="Zn(2)-C6 fungal-type DNA-binding domain"/>
    <property type="match status" value="1"/>
</dbReference>
<dbReference type="OrthoDB" id="5429770at2759"/>
<evidence type="ECO:0000256" key="2">
    <source>
        <dbReference type="SAM" id="MobiDB-lite"/>
    </source>
</evidence>
<dbReference type="PROSITE" id="PS00463">
    <property type="entry name" value="ZN2_CY6_FUNGAL_1"/>
    <property type="match status" value="1"/>
</dbReference>
<evidence type="ECO:0000313" key="4">
    <source>
        <dbReference type="EMBL" id="KEY64300.1"/>
    </source>
</evidence>
<dbReference type="InterPro" id="IPR001138">
    <property type="entry name" value="Zn2Cys6_DnaBD"/>
</dbReference>
<feature type="compositionally biased region" description="Basic and acidic residues" evidence="2">
    <location>
        <begin position="166"/>
        <end position="179"/>
    </location>
</feature>
<feature type="domain" description="Zn(2)-C6 fungal-type" evidence="3">
    <location>
        <begin position="10"/>
        <end position="38"/>
    </location>
</feature>
<organism evidence="4 5">
    <name type="scientific">Stachybotrys chartarum (strain CBS 109288 / IBT 7711)</name>
    <name type="common">Toxic black mold</name>
    <name type="synonym">Stilbospora chartarum</name>
    <dbReference type="NCBI Taxonomy" id="1280523"/>
    <lineage>
        <taxon>Eukaryota</taxon>
        <taxon>Fungi</taxon>
        <taxon>Dikarya</taxon>
        <taxon>Ascomycota</taxon>
        <taxon>Pezizomycotina</taxon>
        <taxon>Sordariomycetes</taxon>
        <taxon>Hypocreomycetidae</taxon>
        <taxon>Hypocreales</taxon>
        <taxon>Stachybotryaceae</taxon>
        <taxon>Stachybotrys</taxon>
    </lineage>
</organism>
<dbReference type="HOGENOM" id="CLU_013866_2_1_1"/>
<dbReference type="InterPro" id="IPR053175">
    <property type="entry name" value="DHMBA_Reg_Transcription_Factor"/>
</dbReference>
<keyword evidence="1" id="KW-0539">Nucleus</keyword>
<dbReference type="PROSITE" id="PS50048">
    <property type="entry name" value="ZN2_CY6_FUNGAL_2"/>
    <property type="match status" value="1"/>
</dbReference>
<feature type="compositionally biased region" description="Low complexity" evidence="2">
    <location>
        <begin position="572"/>
        <end position="591"/>
    </location>
</feature>
<protein>
    <recommendedName>
        <fullName evidence="3">Zn(2)-C6 fungal-type domain-containing protein</fullName>
    </recommendedName>
</protein>
<dbReference type="GO" id="GO:0000981">
    <property type="term" value="F:DNA-binding transcription factor activity, RNA polymerase II-specific"/>
    <property type="evidence" value="ECO:0007669"/>
    <property type="project" value="InterPro"/>
</dbReference>
<evidence type="ECO:0000313" key="5">
    <source>
        <dbReference type="Proteomes" id="UP000028045"/>
    </source>
</evidence>
<dbReference type="GO" id="GO:0008270">
    <property type="term" value="F:zinc ion binding"/>
    <property type="evidence" value="ECO:0007669"/>
    <property type="project" value="InterPro"/>
</dbReference>
<dbReference type="CDD" id="cd00067">
    <property type="entry name" value="GAL4"/>
    <property type="match status" value="1"/>
</dbReference>
<dbReference type="PANTHER" id="PTHR38791:SF5">
    <property type="entry name" value="TRANSCRIPTION FACTOR DBAG-RELATED"/>
    <property type="match status" value="1"/>
</dbReference>
<dbReference type="AlphaFoldDB" id="A0A084AG71"/>
<feature type="region of interest" description="Disordered" evidence="2">
    <location>
        <begin position="59"/>
        <end position="81"/>
    </location>
</feature>
<evidence type="ECO:0000259" key="3">
    <source>
        <dbReference type="PROSITE" id="PS50048"/>
    </source>
</evidence>
<name>A0A084AG71_STACB</name>
<reference evidence="4 5" key="1">
    <citation type="journal article" date="2014" name="BMC Genomics">
        <title>Comparative genome sequencing reveals chemotype-specific gene clusters in the toxigenic black mold Stachybotrys.</title>
        <authorList>
            <person name="Semeiks J."/>
            <person name="Borek D."/>
            <person name="Otwinowski Z."/>
            <person name="Grishin N.V."/>
        </authorList>
    </citation>
    <scope>NUCLEOTIDE SEQUENCE [LARGE SCALE GENOMIC DNA]</scope>
    <source>
        <strain evidence="5">CBS 109288 / IBT 7711</strain>
    </source>
</reference>
<keyword evidence="5" id="KW-1185">Reference proteome</keyword>
<dbReference type="SMART" id="SM00066">
    <property type="entry name" value="GAL4"/>
    <property type="match status" value="1"/>
</dbReference>
<evidence type="ECO:0000256" key="1">
    <source>
        <dbReference type="ARBA" id="ARBA00023242"/>
    </source>
</evidence>
<dbReference type="Pfam" id="PF00172">
    <property type="entry name" value="Zn_clus"/>
    <property type="match status" value="1"/>
</dbReference>
<feature type="region of interest" description="Disordered" evidence="2">
    <location>
        <begin position="156"/>
        <end position="194"/>
    </location>
</feature>
<sequence>MVYCGKPSKGCSNCRERKIRCDQKEPGCGQCEKRQQECPGYRNLVDLMFRDESTHVIKKATKTRGRGRQPKQAPQGRSSAAHAGFFPATGIESSFRPELASQSSIELASGLESRLNASSVPSGNDMDLVSFGSRALSHPLRHRRPPPSALFHVLATATRHNRRQIRHGESSDDARRENDGGYDSSSDDEPPVNANTNMVLRFSLSKSLQEQGTAFFFSRYVATDSGCYENYGFIYDVWRPPSPAVNRSATDCVTASMAAVGLACLSKMTRSRDTMTVARQSYGTALHLTNKALRDPVAAVHDQTFLAVLILGTYEFVAGQSPQSVRAWQEHVNGAAALAKLRGAAQFRTTAGTKMFLLLCHSLLISCIEMDLPMPHALLELRKELSQRIKSDTFTWQVVDTIYKGLQIRHDIKIGKLVDFDETIQRLSDVEDEFDTLVRRLPRWWRYRRGDLVQPHEGVMGRTCHLYSTFTLATTWNGMRTIRLLVQETIIEKLLSSTKSVLSLSARYQVQLAKAIKLQQLIGEAIVASVPQHFGIVSFRDIVPDDTDDSVAAIVARKQAYPLIGSNLCGGSRAPSSPSTPSLRPTLLDPTQSKTGQQCDAERFMTLATASHTIIWPLYTLGLCSACSIDMKEYAIGRLDTMWYETGLEQARTVSQLVQAKVDVPLSEKIPVASLPELPPGSLATVY</sequence>